<dbReference type="GO" id="GO:0006261">
    <property type="term" value="P:DNA-templated DNA replication"/>
    <property type="evidence" value="ECO:0007669"/>
    <property type="project" value="TreeGrafter"/>
</dbReference>
<dbReference type="EMBL" id="NWBP01000038">
    <property type="protein sequence ID" value="PCC81753.1"/>
    <property type="molecule type" value="Genomic_DNA"/>
</dbReference>
<evidence type="ECO:0000256" key="1">
    <source>
        <dbReference type="SAM" id="Coils"/>
    </source>
</evidence>
<sequence>MIYYFSYPSRLGRVNTGSVAQRLADTPAVAQTILAAARAARGEGDLRAMSHSWLLTGPPGAGRSLAALCFAAALMCTSKDENGDPGCGQCAACRAVLEQQKHTDLVFVDPKEQFITVGEARDVIGRAASLPSVAPWRVVIFNKADRLRNEAANALLKTVEEPPERTVIVMVAPSADPQDFSQTLRSRCRHLYIPSPSVEGVVKQLVAEGASEHDARLAAVTSLQHVGRARHLVQDAGVQKRRAMAINLAEDVFHGSQAFQSVTALLKFIEKDAKDSHAESEEAERSKIEQSFGIGAKGKGASKAQRDARSALKELEELHKKRAKRRIADGLDIVLVDLAGIYRDALMLKVGAEVDMTHPDFAGLAGELAQRVSEDGLLAAQSAIRTCREQLPQNVTPQVAFDGMIGRLRLACGAR</sequence>
<dbReference type="NCBIfam" id="NF005926">
    <property type="entry name" value="PRK07940.1"/>
    <property type="match status" value="1"/>
</dbReference>
<dbReference type="InterPro" id="IPR027417">
    <property type="entry name" value="P-loop_NTPase"/>
</dbReference>
<reference evidence="2 3" key="1">
    <citation type="submission" date="2017-09" db="EMBL/GenBank/DDBJ databases">
        <title>Draft Genome Sequence of Corynebacterium accolens AH4003.</title>
        <authorList>
            <person name="Chen Y."/>
            <person name="Oosthuysen W.F."/>
            <person name="Kelley S."/>
            <person name="Horswill A."/>
        </authorList>
    </citation>
    <scope>NUCLEOTIDE SEQUENCE [LARGE SCALE GENOMIC DNA]</scope>
    <source>
        <strain evidence="2 3">AH4003</strain>
    </source>
</reference>
<organism evidence="2 3">
    <name type="scientific">Corynebacterium accolens</name>
    <dbReference type="NCBI Taxonomy" id="38284"/>
    <lineage>
        <taxon>Bacteria</taxon>
        <taxon>Bacillati</taxon>
        <taxon>Actinomycetota</taxon>
        <taxon>Actinomycetes</taxon>
        <taxon>Mycobacteriales</taxon>
        <taxon>Corynebacteriaceae</taxon>
        <taxon>Corynebacterium</taxon>
    </lineage>
</organism>
<dbReference type="PANTHER" id="PTHR11669">
    <property type="entry name" value="REPLICATION FACTOR C / DNA POLYMERASE III GAMMA-TAU SUBUNIT"/>
    <property type="match status" value="1"/>
</dbReference>
<accession>A0A2A4AFR1</accession>
<dbReference type="Proteomes" id="UP000218690">
    <property type="component" value="Unassembled WGS sequence"/>
</dbReference>
<name>A0A2A4AFR1_9CORY</name>
<comment type="caution">
    <text evidence="2">The sequence shown here is derived from an EMBL/GenBank/DDBJ whole genome shotgun (WGS) entry which is preliminary data.</text>
</comment>
<dbReference type="PANTHER" id="PTHR11669:SF8">
    <property type="entry name" value="DNA POLYMERASE III SUBUNIT DELTA"/>
    <property type="match status" value="1"/>
</dbReference>
<dbReference type="InterPro" id="IPR050238">
    <property type="entry name" value="DNA_Rep/Repair_Clamp_Loader"/>
</dbReference>
<evidence type="ECO:0000313" key="2">
    <source>
        <dbReference type="EMBL" id="PCC81753.1"/>
    </source>
</evidence>
<dbReference type="SUPFAM" id="SSF52540">
    <property type="entry name" value="P-loop containing nucleoside triphosphate hydrolases"/>
    <property type="match status" value="1"/>
</dbReference>
<protein>
    <submittedName>
        <fullName evidence="2">DNA polymerase III subunit delta</fullName>
    </submittedName>
</protein>
<feature type="coiled-coil region" evidence="1">
    <location>
        <begin position="266"/>
        <end position="321"/>
    </location>
</feature>
<dbReference type="Gene3D" id="3.40.50.300">
    <property type="entry name" value="P-loop containing nucleotide triphosphate hydrolases"/>
    <property type="match status" value="1"/>
</dbReference>
<dbReference type="Pfam" id="PF13177">
    <property type="entry name" value="DNA_pol3_delta2"/>
    <property type="match status" value="1"/>
</dbReference>
<evidence type="ECO:0000313" key="3">
    <source>
        <dbReference type="Proteomes" id="UP000218690"/>
    </source>
</evidence>
<gene>
    <name evidence="2" type="ORF">COM45_12390</name>
</gene>
<dbReference type="AlphaFoldDB" id="A0A2A4AFR1"/>
<proteinExistence type="predicted"/>
<keyword evidence="1" id="KW-0175">Coiled coil</keyword>